<keyword evidence="3" id="KW-1185">Reference proteome</keyword>
<reference evidence="2 3" key="1">
    <citation type="submission" date="2024-01" db="EMBL/GenBank/DDBJ databases">
        <authorList>
            <person name="Alioto T."/>
            <person name="Alioto T."/>
            <person name="Gomez Garrido J."/>
        </authorList>
    </citation>
    <scope>NUCLEOTIDE SEQUENCE [LARGE SCALE GENOMIC DNA]</scope>
</reference>
<comment type="caution">
    <text evidence="2">The sequence shown here is derived from an EMBL/GenBank/DDBJ whole genome shotgun (WGS) entry which is preliminary data.</text>
</comment>
<proteinExistence type="predicted"/>
<feature type="compositionally biased region" description="Basic and acidic residues" evidence="1">
    <location>
        <begin position="127"/>
        <end position="138"/>
    </location>
</feature>
<evidence type="ECO:0000256" key="1">
    <source>
        <dbReference type="SAM" id="MobiDB-lite"/>
    </source>
</evidence>
<feature type="region of interest" description="Disordered" evidence="1">
    <location>
        <begin position="456"/>
        <end position="488"/>
    </location>
</feature>
<feature type="compositionally biased region" description="Polar residues" evidence="1">
    <location>
        <begin position="456"/>
        <end position="469"/>
    </location>
</feature>
<feature type="compositionally biased region" description="Polar residues" evidence="1">
    <location>
        <begin position="311"/>
        <end position="321"/>
    </location>
</feature>
<evidence type="ECO:0000313" key="3">
    <source>
        <dbReference type="Proteomes" id="UP001314229"/>
    </source>
</evidence>
<feature type="region of interest" description="Disordered" evidence="1">
    <location>
        <begin position="387"/>
        <end position="408"/>
    </location>
</feature>
<organism evidence="2 3">
    <name type="scientific">Scomber scombrus</name>
    <name type="common">Atlantic mackerel</name>
    <name type="synonym">Scomber vernalis</name>
    <dbReference type="NCBI Taxonomy" id="13677"/>
    <lineage>
        <taxon>Eukaryota</taxon>
        <taxon>Metazoa</taxon>
        <taxon>Chordata</taxon>
        <taxon>Craniata</taxon>
        <taxon>Vertebrata</taxon>
        <taxon>Euteleostomi</taxon>
        <taxon>Actinopterygii</taxon>
        <taxon>Neopterygii</taxon>
        <taxon>Teleostei</taxon>
        <taxon>Neoteleostei</taxon>
        <taxon>Acanthomorphata</taxon>
        <taxon>Pelagiaria</taxon>
        <taxon>Scombriformes</taxon>
        <taxon>Scombridae</taxon>
        <taxon>Scomber</taxon>
    </lineage>
</organism>
<accession>A0AAV1NU30</accession>
<gene>
    <name evidence="2" type="ORF">FSCOSCO3_A035848</name>
</gene>
<feature type="compositionally biased region" description="Low complexity" evidence="1">
    <location>
        <begin position="396"/>
        <end position="408"/>
    </location>
</feature>
<dbReference type="Proteomes" id="UP001314229">
    <property type="component" value="Unassembled WGS sequence"/>
</dbReference>
<evidence type="ECO:0000313" key="2">
    <source>
        <dbReference type="EMBL" id="CAK6963006.1"/>
    </source>
</evidence>
<name>A0AAV1NU30_SCOSC</name>
<feature type="region of interest" description="Disordered" evidence="1">
    <location>
        <begin position="104"/>
        <end position="184"/>
    </location>
</feature>
<feature type="region of interest" description="Disordered" evidence="1">
    <location>
        <begin position="504"/>
        <end position="525"/>
    </location>
</feature>
<dbReference type="EMBL" id="CAWUFR010000062">
    <property type="protein sequence ID" value="CAK6963006.1"/>
    <property type="molecule type" value="Genomic_DNA"/>
</dbReference>
<feature type="region of interest" description="Disordered" evidence="1">
    <location>
        <begin position="537"/>
        <end position="557"/>
    </location>
</feature>
<sequence>MGRLDDAAKRKVVELRKAGLSFRKIKAVLELENIKVSAQAIYLFLREFQGRPPGRVRPGEAGSNTLSAQVHIPAGGIRESWSNIHLQNLLQEACYSAGFPAAPDVAKKSSTKPGTDAKPSGSGETSGRSRIEQQHEGDKEENDIQIVSVTSLAHSSQQTSPQSTATRPEAHAVSSTGTTSAAFMRRRVTPSPATNSMLAARKRILDKALSHRMKTFHQVAALVRRDHSGVQGADLRNAMQQPSEMYDLTTEKTVVECQPGGGGVPRRFFAERPDVSVRSLHPPPRIGIRLPNRPPAPSAPGGPVIRGATRSEGNPSPQQAVQDPGVRGGLQDQIQTLSSEVRSLGLAMKMLVEQQCRQEREQAQQTHIQKQILSTLQNLTSKLGHCSRVQQQHNKTPSPSALQSASASTSFSQDTFNFSQGAYTQCSQIQPSYNSLESLEPVEAFKLPGLSPTSMNGFPPCSSTESLPLSHSPPQTQPYTYPQQNSQTVMPSYTQSYVSTFSQSHSQTYRGSESKTSDFPSSCSGRTLQDCSVTQQVMNSNHSQQDQEVNIIKVEGP</sequence>
<feature type="compositionally biased region" description="Low complexity" evidence="1">
    <location>
        <begin position="155"/>
        <end position="166"/>
    </location>
</feature>
<feature type="compositionally biased region" description="Polar residues" evidence="1">
    <location>
        <begin position="537"/>
        <end position="548"/>
    </location>
</feature>
<protein>
    <submittedName>
        <fullName evidence="2">Uncharacterized protein LOC128379301</fullName>
    </submittedName>
</protein>
<feature type="compositionally biased region" description="Polar residues" evidence="1">
    <location>
        <begin position="145"/>
        <end position="154"/>
    </location>
</feature>
<feature type="region of interest" description="Disordered" evidence="1">
    <location>
        <begin position="279"/>
        <end position="328"/>
    </location>
</feature>
<dbReference type="AlphaFoldDB" id="A0AAV1NU30"/>
<feature type="compositionally biased region" description="Low complexity" evidence="1">
    <location>
        <begin position="473"/>
        <end position="484"/>
    </location>
</feature>